<dbReference type="PANTHER" id="PTHR30092">
    <property type="entry name" value="INNER MEMBRANE PROTEIN CRED"/>
    <property type="match status" value="1"/>
</dbReference>
<feature type="transmembrane region" description="Helical" evidence="1">
    <location>
        <begin position="320"/>
        <end position="340"/>
    </location>
</feature>
<comment type="caution">
    <text evidence="2">The sequence shown here is derived from an EMBL/GenBank/DDBJ whole genome shotgun (WGS) entry which is preliminary data.</text>
</comment>
<dbReference type="PANTHER" id="PTHR30092:SF0">
    <property type="entry name" value="INNER MEMBRANE PROTEIN CRED"/>
    <property type="match status" value="1"/>
</dbReference>
<dbReference type="GO" id="GO:0005886">
    <property type="term" value="C:plasma membrane"/>
    <property type="evidence" value="ECO:0007669"/>
    <property type="project" value="TreeGrafter"/>
</dbReference>
<sequence length="429" mass="48889">MNKENQKPMIKGIVICVLSLVLLICIPFINSLISERQSFQAEVTNEVTSKWGQHQTIYGPFIYVEYQKEYVLKDNNVVKKTNTNLIMPINQSITGDLKTQIKKRSLYEVTLYNADLMLNAQFQNLETIAKKLKLESPAEFTKVKLIFAISDSRGFMQQITVNNTPSLVFEQDPNLENNSSLNLLSCDLTSLETPMTEVSFPLQLKGSTQLNFLATAKQNKVNLKTDYSDIKYIGNYLPDTENQEISQTDPSWTIFQSFPVNTNLKDTYSLEQFSYGLEFMQMNDFYSKVNRSTKYALLFIGLTFATFFFMENLKNLSINLLHYVLVGFALCINFVLLLSFSEYLGFSIAYIISASATILLITTFIYGLSKNLRISLTIFGLLSLLYAFLFFLLQLKEAALIVGSVGLFAILAILMYFSKRMNFNKSKNS</sequence>
<dbReference type="InterPro" id="IPR010364">
    <property type="entry name" value="Uncharacterised_IM_CreD"/>
</dbReference>
<organism evidence="2 3">
    <name type="scientific">Myroides pelagicus</name>
    <dbReference type="NCBI Taxonomy" id="270914"/>
    <lineage>
        <taxon>Bacteria</taxon>
        <taxon>Pseudomonadati</taxon>
        <taxon>Bacteroidota</taxon>
        <taxon>Flavobacteriia</taxon>
        <taxon>Flavobacteriales</taxon>
        <taxon>Flavobacteriaceae</taxon>
        <taxon>Myroides</taxon>
    </lineage>
</organism>
<gene>
    <name evidence="2" type="ORF">GJV77_10105</name>
</gene>
<dbReference type="EMBL" id="WMJY01000021">
    <property type="protein sequence ID" value="MTH30249.1"/>
    <property type="molecule type" value="Genomic_DNA"/>
</dbReference>
<dbReference type="OrthoDB" id="9791851at2"/>
<evidence type="ECO:0000313" key="3">
    <source>
        <dbReference type="Proteomes" id="UP000488936"/>
    </source>
</evidence>
<evidence type="ECO:0000256" key="1">
    <source>
        <dbReference type="SAM" id="Phobius"/>
    </source>
</evidence>
<proteinExistence type="predicted"/>
<keyword evidence="3" id="KW-1185">Reference proteome</keyword>
<dbReference type="NCBIfam" id="NF008712">
    <property type="entry name" value="PRK11715.1-1"/>
    <property type="match status" value="1"/>
</dbReference>
<name>A0A7K1GNY0_9FLAO</name>
<accession>A0A7K1GNY0</accession>
<dbReference type="Proteomes" id="UP000488936">
    <property type="component" value="Unassembled WGS sequence"/>
</dbReference>
<keyword evidence="1" id="KW-0472">Membrane</keyword>
<dbReference type="AlphaFoldDB" id="A0A7K1GNY0"/>
<feature type="transmembrane region" description="Helical" evidence="1">
    <location>
        <begin position="346"/>
        <end position="367"/>
    </location>
</feature>
<protein>
    <submittedName>
        <fullName evidence="2">Cell envelope integrity protein CreD</fullName>
    </submittedName>
</protein>
<keyword evidence="1" id="KW-1133">Transmembrane helix</keyword>
<feature type="transmembrane region" description="Helical" evidence="1">
    <location>
        <begin position="374"/>
        <end position="393"/>
    </location>
</feature>
<feature type="transmembrane region" description="Helical" evidence="1">
    <location>
        <begin position="399"/>
        <end position="417"/>
    </location>
</feature>
<reference evidence="2 3" key="1">
    <citation type="journal article" date="2006" name="Int. J. Syst. Evol. Microbiol.">
        <title>Myroides pelagicus sp. nov., isolated from seawater in Thailand.</title>
        <authorList>
            <person name="Yoon J."/>
            <person name="Maneerat S."/>
            <person name="Kawai F."/>
            <person name="Yokota A."/>
        </authorList>
    </citation>
    <scope>NUCLEOTIDE SEQUENCE [LARGE SCALE GENOMIC DNA]</scope>
    <source>
        <strain evidence="2 3">SM1T</strain>
    </source>
</reference>
<evidence type="ECO:0000313" key="2">
    <source>
        <dbReference type="EMBL" id="MTH30249.1"/>
    </source>
</evidence>
<dbReference type="Pfam" id="PF06123">
    <property type="entry name" value="CreD"/>
    <property type="match status" value="1"/>
</dbReference>
<dbReference type="RefSeq" id="WP_155036234.1">
    <property type="nucleotide sequence ID" value="NZ_JAYMMG010000032.1"/>
</dbReference>
<feature type="transmembrane region" description="Helical" evidence="1">
    <location>
        <begin position="295"/>
        <end position="313"/>
    </location>
</feature>
<feature type="transmembrane region" description="Helical" evidence="1">
    <location>
        <begin position="12"/>
        <end position="33"/>
    </location>
</feature>
<keyword evidence="1" id="KW-0812">Transmembrane</keyword>
<dbReference type="PIRSF" id="PIRSF004548">
    <property type="entry name" value="CreD"/>
    <property type="match status" value="1"/>
</dbReference>